<accession>A0A520KRD0</accession>
<dbReference type="InterPro" id="IPR050101">
    <property type="entry name" value="CinA"/>
</dbReference>
<dbReference type="AlphaFoldDB" id="A0A520KRD0"/>
<dbReference type="EMBL" id="RXIF01000009">
    <property type="protein sequence ID" value="RZN64194.1"/>
    <property type="molecule type" value="Genomic_DNA"/>
</dbReference>
<dbReference type="Gene3D" id="3.40.980.10">
    <property type="entry name" value="MoaB/Mog-like domain"/>
    <property type="match status" value="1"/>
</dbReference>
<evidence type="ECO:0000313" key="2">
    <source>
        <dbReference type="EMBL" id="RZN64194.1"/>
    </source>
</evidence>
<dbReference type="Pfam" id="PF00994">
    <property type="entry name" value="MoCF_biosynth"/>
    <property type="match status" value="1"/>
</dbReference>
<dbReference type="Proteomes" id="UP000317158">
    <property type="component" value="Unassembled WGS sequence"/>
</dbReference>
<dbReference type="SUPFAM" id="SSF53218">
    <property type="entry name" value="Molybdenum cofactor biosynthesis proteins"/>
    <property type="match status" value="1"/>
</dbReference>
<organism evidence="2 3">
    <name type="scientific">Methanoliparum thermophilum</name>
    <dbReference type="NCBI Taxonomy" id="2491083"/>
    <lineage>
        <taxon>Archaea</taxon>
        <taxon>Methanobacteriati</taxon>
        <taxon>Methanobacteriota</taxon>
        <taxon>Candidatus Methanoliparia</taxon>
        <taxon>Candidatus Methanoliparales</taxon>
        <taxon>Candidatus Methanoliparaceae</taxon>
        <taxon>Candidatus Methanoliparum</taxon>
    </lineage>
</organism>
<dbReference type="PANTHER" id="PTHR13939">
    <property type="entry name" value="NICOTINAMIDE-NUCLEOTIDE AMIDOHYDROLASE PNCC"/>
    <property type="match status" value="1"/>
</dbReference>
<dbReference type="InterPro" id="IPR001453">
    <property type="entry name" value="MoaB/Mog_dom"/>
</dbReference>
<proteinExistence type="predicted"/>
<comment type="caution">
    <text evidence="2">The sequence shown here is derived from an EMBL/GenBank/DDBJ whole genome shotgun (WGS) entry which is preliminary data.</text>
</comment>
<dbReference type="CDD" id="cd00885">
    <property type="entry name" value="cinA"/>
    <property type="match status" value="1"/>
</dbReference>
<dbReference type="NCBIfam" id="TIGR00177">
    <property type="entry name" value="molyb_syn"/>
    <property type="match status" value="1"/>
</dbReference>
<protein>
    <submittedName>
        <fullName evidence="2">Competence/damage-inducible protein A</fullName>
    </submittedName>
</protein>
<dbReference type="Pfam" id="PF24102">
    <property type="entry name" value="FLAD1_M"/>
    <property type="match status" value="1"/>
</dbReference>
<evidence type="ECO:0000313" key="3">
    <source>
        <dbReference type="Proteomes" id="UP000317158"/>
    </source>
</evidence>
<evidence type="ECO:0000259" key="1">
    <source>
        <dbReference type="SMART" id="SM00852"/>
    </source>
</evidence>
<dbReference type="PANTHER" id="PTHR13939:SF0">
    <property type="entry name" value="NMN AMIDOHYDROLASE-LIKE PROTEIN YFAY"/>
    <property type="match status" value="1"/>
</dbReference>
<feature type="domain" description="MoaB/Mog" evidence="1">
    <location>
        <begin position="14"/>
        <end position="169"/>
    </location>
</feature>
<gene>
    <name evidence="2" type="ORF">EF806_05125</name>
</gene>
<dbReference type="InterPro" id="IPR036425">
    <property type="entry name" value="MoaB/Mog-like_dom_sf"/>
</dbReference>
<reference evidence="2 3" key="1">
    <citation type="journal article" date="2019" name="Nat. Microbiol.">
        <title>Wide diversity of methane and short-chain alkane metabolisms in uncultured archaea.</title>
        <authorList>
            <person name="Borrel G."/>
            <person name="Adam P.S."/>
            <person name="McKay L.J."/>
            <person name="Chen L.X."/>
            <person name="Sierra-Garcia I.N."/>
            <person name="Sieber C.M."/>
            <person name="Letourneur Q."/>
            <person name="Ghozlane A."/>
            <person name="Andersen G.L."/>
            <person name="Li W.J."/>
            <person name="Hallam S.J."/>
            <person name="Muyzer G."/>
            <person name="de Oliveira V.M."/>
            <person name="Inskeep W.P."/>
            <person name="Banfield J.F."/>
            <person name="Gribaldo S."/>
        </authorList>
    </citation>
    <scope>NUCLEOTIDE SEQUENCE [LARGE SCALE GENOMIC DNA]</scope>
    <source>
        <strain evidence="2">NM1a</strain>
    </source>
</reference>
<name>A0A520KRD0_METT2</name>
<sequence length="242" mass="27491">MLLILIQGLRMDAYIITIGDELLAGDVPNDNATWLAKKLTQKGIKVKKIIVIPDDVALIKKELDEIKDNNGYIFITGGLGSTHDDVTRDAVSLFLKKDLKPVNNEMFEIDIMNTRLQKMIEIPVGTKPIFNKIGGAIGFIIEDRIFVMPGVPEEMRSMFLSIEDKLKGDRFYTRWIMTKRTEADIGEILEDATIKFNVKIGSYPQRYDKGDFVLKIKIESTDKTEVESAINWLGDRFEITCI</sequence>
<dbReference type="InterPro" id="IPR056596">
    <property type="entry name" value="FLAD1_M"/>
</dbReference>
<dbReference type="SMART" id="SM00852">
    <property type="entry name" value="MoCF_biosynth"/>
    <property type="match status" value="1"/>
</dbReference>